<feature type="transmembrane region" description="Helical" evidence="11">
    <location>
        <begin position="256"/>
        <end position="279"/>
    </location>
</feature>
<feature type="transmembrane region" description="Helical" evidence="11">
    <location>
        <begin position="202"/>
        <end position="222"/>
    </location>
</feature>
<dbReference type="InterPro" id="IPR006370">
    <property type="entry name" value="HB_polyprenyltransferase-like"/>
</dbReference>
<keyword evidence="6 11" id="KW-0808">Transferase</keyword>
<accession>A0A972VZ99</accession>
<keyword evidence="4 11" id="KW-1003">Cell membrane</keyword>
<feature type="transmembrane region" description="Helical" evidence="11">
    <location>
        <begin position="15"/>
        <end position="32"/>
    </location>
</feature>
<sequence>MLLPLLRLARLDRPIGTFLLLWPTLWALWIAAEGRPGWHLLVVFTLGTLFTRSAGCIVNDVVDREIDGSVERTRNRPLVLGQVTVMAALCFTAILLFAALLLVLTTNWLTVLLACGGAITALIYPFMKRYTYMPQAILGLAFSFGIPMAFAAATGEVPLVAGLLMIANIVWTVAFDTEYAMVDRNDDLLLGLKSSAILFAELDKAAIATLQVLFLIIMYAAAEPVGLSTWYMLGLGCAAGLFIYQQYLIRNRDRDGCFAAFLNNHWCGLGIFVGIFLHYW</sequence>
<dbReference type="Gene3D" id="1.10.357.140">
    <property type="entry name" value="UbiA prenyltransferase"/>
    <property type="match status" value="1"/>
</dbReference>
<feature type="transmembrane region" description="Helical" evidence="11">
    <location>
        <begin position="79"/>
        <end position="102"/>
    </location>
</feature>
<evidence type="ECO:0000256" key="8">
    <source>
        <dbReference type="ARBA" id="ARBA00022692"/>
    </source>
</evidence>
<keyword evidence="7 11" id="KW-0831">Ubiquinone biosynthesis</keyword>
<evidence type="ECO:0000313" key="13">
    <source>
        <dbReference type="EMBL" id="NQV65065.1"/>
    </source>
</evidence>
<dbReference type="EMBL" id="JABMOJ010000255">
    <property type="protein sequence ID" value="NQV65065.1"/>
    <property type="molecule type" value="Genomic_DNA"/>
</dbReference>
<evidence type="ECO:0000256" key="6">
    <source>
        <dbReference type="ARBA" id="ARBA00022679"/>
    </source>
</evidence>
<evidence type="ECO:0000256" key="9">
    <source>
        <dbReference type="ARBA" id="ARBA00022989"/>
    </source>
</evidence>
<dbReference type="Pfam" id="PF01040">
    <property type="entry name" value="UbiA"/>
    <property type="match status" value="1"/>
</dbReference>
<evidence type="ECO:0000256" key="2">
    <source>
        <dbReference type="ARBA" id="ARBA00004141"/>
    </source>
</evidence>
<feature type="transmembrane region" description="Helical" evidence="11">
    <location>
        <begin position="38"/>
        <end position="58"/>
    </location>
</feature>
<dbReference type="Proteomes" id="UP000754644">
    <property type="component" value="Unassembled WGS sequence"/>
</dbReference>
<keyword evidence="8 11" id="KW-0812">Transmembrane</keyword>
<comment type="caution">
    <text evidence="13">The sequence shown here is derived from an EMBL/GenBank/DDBJ whole genome shotgun (WGS) entry which is preliminary data.</text>
</comment>
<organism evidence="13 14">
    <name type="scientific">SAR86 cluster bacterium</name>
    <dbReference type="NCBI Taxonomy" id="2030880"/>
    <lineage>
        <taxon>Bacteria</taxon>
        <taxon>Pseudomonadati</taxon>
        <taxon>Pseudomonadota</taxon>
        <taxon>Gammaproteobacteria</taxon>
        <taxon>SAR86 cluster</taxon>
    </lineage>
</organism>
<keyword evidence="11" id="KW-0460">Magnesium</keyword>
<gene>
    <name evidence="11 13" type="primary">ubiA</name>
    <name evidence="13" type="ORF">HQ497_06860</name>
</gene>
<comment type="catalytic activity">
    <reaction evidence="11">
        <text>all-trans-octaprenyl diphosphate + 4-hydroxybenzoate = 4-hydroxy-3-(all-trans-octaprenyl)benzoate + diphosphate</text>
        <dbReference type="Rhea" id="RHEA:27782"/>
        <dbReference type="ChEBI" id="CHEBI:1617"/>
        <dbReference type="ChEBI" id="CHEBI:17879"/>
        <dbReference type="ChEBI" id="CHEBI:33019"/>
        <dbReference type="ChEBI" id="CHEBI:57711"/>
        <dbReference type="EC" id="2.5.1.39"/>
    </reaction>
</comment>
<comment type="function">
    <text evidence="11">Catalyzes the prenylation of para-hydroxybenzoate (PHB) with an all-trans polyprenyl group. Mediates the second step in the final reaction sequence of ubiquinone-8 (UQ-8) biosynthesis, which is the condensation of the polyisoprenoid side chain with PHB, generating the first membrane-bound Q intermediate 3-octaprenyl-4-hydroxybenzoate.</text>
</comment>
<evidence type="ECO:0000256" key="3">
    <source>
        <dbReference type="ARBA" id="ARBA00005985"/>
    </source>
</evidence>
<evidence type="ECO:0000256" key="10">
    <source>
        <dbReference type="ARBA" id="ARBA00023136"/>
    </source>
</evidence>
<dbReference type="Gene3D" id="1.20.120.1780">
    <property type="entry name" value="UbiA prenyltransferase"/>
    <property type="match status" value="1"/>
</dbReference>
<dbReference type="InterPro" id="IPR039653">
    <property type="entry name" value="Prenyltransferase"/>
</dbReference>
<keyword evidence="9 11" id="KW-1133">Transmembrane helix</keyword>
<dbReference type="PANTHER" id="PTHR11048">
    <property type="entry name" value="PRENYLTRANSFERASES"/>
    <property type="match status" value="1"/>
</dbReference>
<evidence type="ECO:0000256" key="7">
    <source>
        <dbReference type="ARBA" id="ARBA00022688"/>
    </source>
</evidence>
<evidence type="ECO:0000256" key="11">
    <source>
        <dbReference type="HAMAP-Rule" id="MF_01635"/>
    </source>
</evidence>
<comment type="pathway">
    <text evidence="11">Cofactor biosynthesis; ubiquinone biosynthesis.</text>
</comment>
<dbReference type="InterPro" id="IPR030470">
    <property type="entry name" value="UbiA_prenylTrfase_CS"/>
</dbReference>
<dbReference type="CDD" id="cd13959">
    <property type="entry name" value="PT_UbiA_COQ2"/>
    <property type="match status" value="1"/>
</dbReference>
<comment type="similarity">
    <text evidence="3 11">Belongs to the UbiA prenyltransferase family.</text>
</comment>
<dbReference type="InterPro" id="IPR044878">
    <property type="entry name" value="UbiA_sf"/>
</dbReference>
<dbReference type="GO" id="GO:0008412">
    <property type="term" value="F:4-hydroxybenzoate polyprenyltransferase activity"/>
    <property type="evidence" value="ECO:0007669"/>
    <property type="project" value="UniProtKB-UniRule"/>
</dbReference>
<dbReference type="InterPro" id="IPR000537">
    <property type="entry name" value="UbiA_prenyltransferase"/>
</dbReference>
<feature type="transmembrane region" description="Helical" evidence="11">
    <location>
        <begin position="159"/>
        <end position="181"/>
    </location>
</feature>
<keyword evidence="10 11" id="KW-0472">Membrane</keyword>
<comment type="cofactor">
    <cofactor evidence="1 11">
        <name>Mg(2+)</name>
        <dbReference type="ChEBI" id="CHEBI:18420"/>
    </cofactor>
</comment>
<evidence type="ECO:0000313" key="14">
    <source>
        <dbReference type="Proteomes" id="UP000754644"/>
    </source>
</evidence>
<feature type="transmembrane region" description="Helical" evidence="11">
    <location>
        <begin position="108"/>
        <end position="127"/>
    </location>
</feature>
<feature type="transmembrane region" description="Helical" evidence="11">
    <location>
        <begin position="228"/>
        <end position="244"/>
    </location>
</feature>
<dbReference type="FunFam" id="1.20.120.1780:FF:000001">
    <property type="entry name" value="4-hydroxybenzoate octaprenyltransferase"/>
    <property type="match status" value="1"/>
</dbReference>
<proteinExistence type="inferred from homology"/>
<dbReference type="GO" id="GO:0006744">
    <property type="term" value="P:ubiquinone biosynthetic process"/>
    <property type="evidence" value="ECO:0007669"/>
    <property type="project" value="UniProtKB-UniRule"/>
</dbReference>
<reference evidence="13" key="1">
    <citation type="submission" date="2020-05" db="EMBL/GenBank/DDBJ databases">
        <title>Sulfur intermediates as new biogeochemical hubs in an aquatic model microbial ecosystem.</title>
        <authorList>
            <person name="Vigneron A."/>
        </authorList>
    </citation>
    <scope>NUCLEOTIDE SEQUENCE</scope>
    <source>
        <strain evidence="13">Bin.250</strain>
    </source>
</reference>
<dbReference type="PROSITE" id="PS00943">
    <property type="entry name" value="UBIA"/>
    <property type="match status" value="1"/>
</dbReference>
<evidence type="ECO:0000256" key="5">
    <source>
        <dbReference type="ARBA" id="ARBA00022519"/>
    </source>
</evidence>
<dbReference type="GO" id="GO:0005886">
    <property type="term" value="C:plasma membrane"/>
    <property type="evidence" value="ECO:0007669"/>
    <property type="project" value="UniProtKB-SubCell"/>
</dbReference>
<comment type="subcellular location">
    <subcellularLocation>
        <location evidence="11">Cell inner membrane</location>
        <topology evidence="11">Multi-pass membrane protein</topology>
    </subcellularLocation>
    <subcellularLocation>
        <location evidence="2">Membrane</location>
        <topology evidence="2">Multi-pass membrane protein</topology>
    </subcellularLocation>
</comment>
<protein>
    <recommendedName>
        <fullName evidence="11 12">4-hydroxybenzoate octaprenyltransferase</fullName>
        <ecNumber evidence="11 12">2.5.1.39</ecNumber>
    </recommendedName>
    <alternativeName>
        <fullName evidence="11">4-HB polyprenyltransferase</fullName>
    </alternativeName>
</protein>
<evidence type="ECO:0000256" key="1">
    <source>
        <dbReference type="ARBA" id="ARBA00001946"/>
    </source>
</evidence>
<name>A0A972VZ99_9GAMM</name>
<feature type="transmembrane region" description="Helical" evidence="11">
    <location>
        <begin position="136"/>
        <end position="153"/>
    </location>
</feature>
<evidence type="ECO:0000256" key="4">
    <source>
        <dbReference type="ARBA" id="ARBA00022475"/>
    </source>
</evidence>
<dbReference type="AlphaFoldDB" id="A0A972VZ99"/>
<dbReference type="NCBIfam" id="TIGR01474">
    <property type="entry name" value="ubiA_proteo"/>
    <property type="match status" value="1"/>
</dbReference>
<dbReference type="PANTHER" id="PTHR11048:SF28">
    <property type="entry name" value="4-HYDROXYBENZOATE POLYPRENYLTRANSFERASE, MITOCHONDRIAL"/>
    <property type="match status" value="1"/>
</dbReference>
<evidence type="ECO:0000256" key="12">
    <source>
        <dbReference type="NCBIfam" id="TIGR01474"/>
    </source>
</evidence>
<keyword evidence="5 11" id="KW-0997">Cell inner membrane</keyword>
<dbReference type="HAMAP" id="MF_01635">
    <property type="entry name" value="UbiA"/>
    <property type="match status" value="1"/>
</dbReference>
<dbReference type="FunFam" id="1.10.357.140:FF:000008">
    <property type="entry name" value="4-hydroxybenzoate octaprenyltransferase"/>
    <property type="match status" value="1"/>
</dbReference>
<dbReference type="EC" id="2.5.1.39" evidence="11 12"/>